<dbReference type="Gene3D" id="2.150.10.10">
    <property type="entry name" value="Serralysin-like metalloprotease, C-terminal"/>
    <property type="match status" value="1"/>
</dbReference>
<comment type="caution">
    <text evidence="1">The sequence shown here is derived from an EMBL/GenBank/DDBJ whole genome shotgun (WGS) entry which is preliminary data.</text>
</comment>
<sequence length="111" mass="11268">MIGGAGSDTFVFSTALGAGNVDRITDFSAADDTIHLSKGVFTALSGGTLAASVFKDLSVSGATVDADDRILYNKTTGTLSYDADGSGSGAAVQFTIVDTKVTLTYVDFLVA</sequence>
<reference evidence="1" key="1">
    <citation type="journal article" date="2021" name="Front. Microbiol.">
        <title>Comprehensive Comparative Genomics and Phenotyping of Methylobacterium Species.</title>
        <authorList>
            <person name="Alessa O."/>
            <person name="Ogura Y."/>
            <person name="Fujitani Y."/>
            <person name="Takami H."/>
            <person name="Hayashi T."/>
            <person name="Sahin N."/>
            <person name="Tani A."/>
        </authorList>
    </citation>
    <scope>NUCLEOTIDE SEQUENCE</scope>
    <source>
        <strain evidence="1">DSM 14458</strain>
    </source>
</reference>
<name>A0ABQ4V5F5_9HYPH</name>
<organism evidence="1 2">
    <name type="scientific">Methylorubrum suomiense</name>
    <dbReference type="NCBI Taxonomy" id="144191"/>
    <lineage>
        <taxon>Bacteria</taxon>
        <taxon>Pseudomonadati</taxon>
        <taxon>Pseudomonadota</taxon>
        <taxon>Alphaproteobacteria</taxon>
        <taxon>Hyphomicrobiales</taxon>
        <taxon>Methylobacteriaceae</taxon>
        <taxon>Methylorubrum</taxon>
    </lineage>
</organism>
<evidence type="ECO:0000313" key="1">
    <source>
        <dbReference type="EMBL" id="GJE77872.1"/>
    </source>
</evidence>
<proteinExistence type="predicted"/>
<dbReference type="EMBL" id="BPRE01000018">
    <property type="protein sequence ID" value="GJE77872.1"/>
    <property type="molecule type" value="Genomic_DNA"/>
</dbReference>
<gene>
    <name evidence="1" type="ORF">BGCPKDLD_4480</name>
</gene>
<evidence type="ECO:0000313" key="2">
    <source>
        <dbReference type="Proteomes" id="UP001055093"/>
    </source>
</evidence>
<keyword evidence="2" id="KW-1185">Reference proteome</keyword>
<dbReference type="Proteomes" id="UP001055093">
    <property type="component" value="Unassembled WGS sequence"/>
</dbReference>
<reference evidence="1" key="2">
    <citation type="submission" date="2021-08" db="EMBL/GenBank/DDBJ databases">
        <authorList>
            <person name="Tani A."/>
            <person name="Ola A."/>
            <person name="Ogura Y."/>
            <person name="Katsura K."/>
            <person name="Hayashi T."/>
        </authorList>
    </citation>
    <scope>NUCLEOTIDE SEQUENCE</scope>
    <source>
        <strain evidence="1">DSM 14458</strain>
    </source>
</reference>
<dbReference type="InterPro" id="IPR011049">
    <property type="entry name" value="Serralysin-like_metalloprot_C"/>
</dbReference>
<protein>
    <submittedName>
        <fullName evidence="1">Uncharacterized protein</fullName>
    </submittedName>
</protein>
<accession>A0ABQ4V5F5</accession>
<dbReference type="SUPFAM" id="SSF51120">
    <property type="entry name" value="beta-Roll"/>
    <property type="match status" value="1"/>
</dbReference>